<dbReference type="Proteomes" id="UP000297229">
    <property type="component" value="Unassembled WGS sequence"/>
</dbReference>
<organism evidence="1 2">
    <name type="scientific">Botrytis elliptica</name>
    <dbReference type="NCBI Taxonomy" id="278938"/>
    <lineage>
        <taxon>Eukaryota</taxon>
        <taxon>Fungi</taxon>
        <taxon>Dikarya</taxon>
        <taxon>Ascomycota</taxon>
        <taxon>Pezizomycotina</taxon>
        <taxon>Leotiomycetes</taxon>
        <taxon>Helotiales</taxon>
        <taxon>Sclerotiniaceae</taxon>
        <taxon>Botrytis</taxon>
    </lineage>
</organism>
<sequence length="146" mass="16453">MDVVLDDRVREEKEDWSAKKLLGGDFDIHGSGSKKSKQDQIDPTKINAIYTLVELQKPSGATCGVEKLILTTSNQRHPKANSKTKCKVKFNVNVKFQLRRQETETKKQFRGVVIKSVDDALLLEIVASSLEGWKMRLSHLLVSSEV</sequence>
<dbReference type="AlphaFoldDB" id="A0A4Z1JP72"/>
<evidence type="ECO:0000313" key="2">
    <source>
        <dbReference type="Proteomes" id="UP000297229"/>
    </source>
</evidence>
<evidence type="ECO:0000313" key="1">
    <source>
        <dbReference type="EMBL" id="TGO71113.1"/>
    </source>
</evidence>
<keyword evidence="2" id="KW-1185">Reference proteome</keyword>
<comment type="caution">
    <text evidence="1">The sequence shown here is derived from an EMBL/GenBank/DDBJ whole genome shotgun (WGS) entry which is preliminary data.</text>
</comment>
<gene>
    <name evidence="1" type="ORF">BELL_0618g00050</name>
</gene>
<dbReference type="EMBL" id="PQXM01000616">
    <property type="protein sequence ID" value="TGO71113.1"/>
    <property type="molecule type" value="Genomic_DNA"/>
</dbReference>
<protein>
    <submittedName>
        <fullName evidence="1">Uncharacterized protein</fullName>
    </submittedName>
</protein>
<reference evidence="1 2" key="1">
    <citation type="submission" date="2017-12" db="EMBL/GenBank/DDBJ databases">
        <title>Comparative genomics of Botrytis spp.</title>
        <authorList>
            <person name="Valero-Jimenez C.A."/>
            <person name="Tapia P."/>
            <person name="Veloso J."/>
            <person name="Silva-Moreno E."/>
            <person name="Staats M."/>
            <person name="Valdes J.H."/>
            <person name="Van Kan J.A.L."/>
        </authorList>
    </citation>
    <scope>NUCLEOTIDE SEQUENCE [LARGE SCALE GENOMIC DNA]</scope>
    <source>
        <strain evidence="1 2">Be9601</strain>
    </source>
</reference>
<accession>A0A4Z1JP72</accession>
<proteinExistence type="predicted"/>
<name>A0A4Z1JP72_9HELO</name>